<comment type="caution">
    <text evidence="1">The sequence shown here is derived from an EMBL/GenBank/DDBJ whole genome shotgun (WGS) entry which is preliminary data.</text>
</comment>
<dbReference type="AlphaFoldDB" id="A0A225VNF0"/>
<dbReference type="EMBL" id="NBNE01003785">
    <property type="protein sequence ID" value="OWZ06872.1"/>
    <property type="molecule type" value="Genomic_DNA"/>
</dbReference>
<evidence type="ECO:0000313" key="2">
    <source>
        <dbReference type="Proteomes" id="UP000198211"/>
    </source>
</evidence>
<evidence type="ECO:0000313" key="1">
    <source>
        <dbReference type="EMBL" id="OWZ06872.1"/>
    </source>
</evidence>
<sequence>MTRNNELDTDGDVKMSVAPPVYALIKTPKLAKWSQPALAVFRCERPQYGTENWELCVTTGEAHKNVLVTVKSSIEWKVHKYLVHYIFKTTVFALTDEAICREIERKAGSLMNDHVPDVEKMFGENLKIDTSEKDAEAQVANYFIGFDNLVEDNVLAVWVGRAEANASAGK</sequence>
<name>A0A225VNF0_9STRA</name>
<protein>
    <submittedName>
        <fullName evidence="1">Uncharacterized protein</fullName>
    </submittedName>
</protein>
<keyword evidence="2" id="KW-1185">Reference proteome</keyword>
<dbReference type="OrthoDB" id="124620at2759"/>
<gene>
    <name evidence="1" type="ORF">PHMEG_00020819</name>
</gene>
<reference evidence="2" key="1">
    <citation type="submission" date="2017-03" db="EMBL/GenBank/DDBJ databases">
        <title>Phytopthora megakarya and P. palmivora, two closely related causual agents of cacao black pod achieved similar genome size and gene model numbers by different mechanisms.</title>
        <authorList>
            <person name="Ali S."/>
            <person name="Shao J."/>
            <person name="Larry D.J."/>
            <person name="Kronmiller B."/>
            <person name="Shen D."/>
            <person name="Strem M.D."/>
            <person name="Melnick R.L."/>
            <person name="Guiltinan M.J."/>
            <person name="Tyler B.M."/>
            <person name="Meinhardt L.W."/>
            <person name="Bailey B.A."/>
        </authorList>
    </citation>
    <scope>NUCLEOTIDE SEQUENCE [LARGE SCALE GENOMIC DNA]</scope>
    <source>
        <strain evidence="2">zdho120</strain>
    </source>
</reference>
<accession>A0A225VNF0</accession>
<dbReference type="Proteomes" id="UP000198211">
    <property type="component" value="Unassembled WGS sequence"/>
</dbReference>
<proteinExistence type="predicted"/>
<organism evidence="1 2">
    <name type="scientific">Phytophthora megakarya</name>
    <dbReference type="NCBI Taxonomy" id="4795"/>
    <lineage>
        <taxon>Eukaryota</taxon>
        <taxon>Sar</taxon>
        <taxon>Stramenopiles</taxon>
        <taxon>Oomycota</taxon>
        <taxon>Peronosporomycetes</taxon>
        <taxon>Peronosporales</taxon>
        <taxon>Peronosporaceae</taxon>
        <taxon>Phytophthora</taxon>
    </lineage>
</organism>